<dbReference type="InterPro" id="IPR005707">
    <property type="entry name" value="Ribosomal_uS2_euk/arc"/>
</dbReference>
<keyword evidence="1 3" id="KW-0689">Ribosomal protein</keyword>
<evidence type="ECO:0000313" key="4">
    <source>
        <dbReference type="Proteomes" id="UP001166674"/>
    </source>
</evidence>
<dbReference type="Gene3D" id="3.40.50.10490">
    <property type="entry name" value="Glucose-6-phosphate isomerase like protein, domain 1"/>
    <property type="match status" value="1"/>
</dbReference>
<evidence type="ECO:0000256" key="1">
    <source>
        <dbReference type="ARBA" id="ARBA00022980"/>
    </source>
</evidence>
<dbReference type="PANTHER" id="PTHR11489">
    <property type="entry name" value="40S RIBOSOMAL PROTEIN SA"/>
    <property type="match status" value="1"/>
</dbReference>
<dbReference type="SUPFAM" id="SSF52313">
    <property type="entry name" value="Ribosomal protein S2"/>
    <property type="match status" value="1"/>
</dbReference>
<evidence type="ECO:0000313" key="3">
    <source>
        <dbReference type="EMBL" id="MBZ3874647.1"/>
    </source>
</evidence>
<keyword evidence="2" id="KW-0687">Ribonucleoprotein</keyword>
<gene>
    <name evidence="3" type="ORF">SUZIE_128985</name>
</gene>
<sequence>MRTTQEKLLPEACTIAILENLVEVSVLSSRNPGHRAVLQFAVSTRVTPVAGHFTPWTYTNQIQAVFQELSPGPPLDHVDIAVLYNNNKRPNSVNADPETSEHAQC</sequence>
<accession>A0AA41MMU8</accession>
<protein>
    <submittedName>
        <fullName evidence="3">40S ribosomal protein SA</fullName>
    </submittedName>
</protein>
<dbReference type="GO" id="GO:0003735">
    <property type="term" value="F:structural constituent of ribosome"/>
    <property type="evidence" value="ECO:0007669"/>
    <property type="project" value="InterPro"/>
</dbReference>
<dbReference type="GO" id="GO:0006412">
    <property type="term" value="P:translation"/>
    <property type="evidence" value="ECO:0007669"/>
    <property type="project" value="InterPro"/>
</dbReference>
<comment type="caution">
    <text evidence="3">The sequence shown here is derived from an EMBL/GenBank/DDBJ whole genome shotgun (WGS) entry which is preliminary data.</text>
</comment>
<dbReference type="Proteomes" id="UP001166674">
    <property type="component" value="Unassembled WGS sequence"/>
</dbReference>
<name>A0AA41MMU8_SCICA</name>
<evidence type="ECO:0000256" key="2">
    <source>
        <dbReference type="ARBA" id="ARBA00023274"/>
    </source>
</evidence>
<dbReference type="AlphaFoldDB" id="A0AA41MMU8"/>
<keyword evidence="4" id="KW-1185">Reference proteome</keyword>
<dbReference type="EMBL" id="JAATJV010233500">
    <property type="protein sequence ID" value="MBZ3874647.1"/>
    <property type="molecule type" value="Genomic_DNA"/>
</dbReference>
<dbReference type="InterPro" id="IPR023591">
    <property type="entry name" value="Ribosomal_uS2_flav_dom_sf"/>
</dbReference>
<reference evidence="3" key="1">
    <citation type="submission" date="2020-03" db="EMBL/GenBank/DDBJ databases">
        <title>Studies in the Genomics of Life Span.</title>
        <authorList>
            <person name="Glass D."/>
        </authorList>
    </citation>
    <scope>NUCLEOTIDE SEQUENCE</scope>
    <source>
        <strain evidence="3">SUZIE</strain>
        <tissue evidence="3">Muscle</tissue>
    </source>
</reference>
<organism evidence="3 4">
    <name type="scientific">Sciurus carolinensis</name>
    <name type="common">Eastern gray squirrel</name>
    <dbReference type="NCBI Taxonomy" id="30640"/>
    <lineage>
        <taxon>Eukaryota</taxon>
        <taxon>Metazoa</taxon>
        <taxon>Chordata</taxon>
        <taxon>Craniata</taxon>
        <taxon>Vertebrata</taxon>
        <taxon>Euteleostomi</taxon>
        <taxon>Mammalia</taxon>
        <taxon>Eutheria</taxon>
        <taxon>Euarchontoglires</taxon>
        <taxon>Glires</taxon>
        <taxon>Rodentia</taxon>
        <taxon>Sciuromorpha</taxon>
        <taxon>Sciuridae</taxon>
        <taxon>Sciurinae</taxon>
        <taxon>Sciurini</taxon>
        <taxon>Sciurus</taxon>
    </lineage>
</organism>
<proteinExistence type="predicted"/>
<dbReference type="GO" id="GO:0015935">
    <property type="term" value="C:small ribosomal subunit"/>
    <property type="evidence" value="ECO:0007669"/>
    <property type="project" value="InterPro"/>
</dbReference>